<accession>A0A6A6HPT2</accession>
<evidence type="ECO:0000313" key="4">
    <source>
        <dbReference type="Proteomes" id="UP000800092"/>
    </source>
</evidence>
<dbReference type="AlphaFoldDB" id="A0A6A6HPT2"/>
<keyword evidence="4" id="KW-1185">Reference proteome</keyword>
<dbReference type="Gene3D" id="3.90.70.80">
    <property type="match status" value="1"/>
</dbReference>
<reference evidence="3" key="1">
    <citation type="journal article" date="2020" name="Stud. Mycol.">
        <title>101 Dothideomycetes genomes: a test case for predicting lifestyles and emergence of pathogens.</title>
        <authorList>
            <person name="Haridas S."/>
            <person name="Albert R."/>
            <person name="Binder M."/>
            <person name="Bloem J."/>
            <person name="Labutti K."/>
            <person name="Salamov A."/>
            <person name="Andreopoulos B."/>
            <person name="Baker S."/>
            <person name="Barry K."/>
            <person name="Bills G."/>
            <person name="Bluhm B."/>
            <person name="Cannon C."/>
            <person name="Castanera R."/>
            <person name="Culley D."/>
            <person name="Daum C."/>
            <person name="Ezra D."/>
            <person name="Gonzalez J."/>
            <person name="Henrissat B."/>
            <person name="Kuo A."/>
            <person name="Liang C."/>
            <person name="Lipzen A."/>
            <person name="Lutzoni F."/>
            <person name="Magnuson J."/>
            <person name="Mondo S."/>
            <person name="Nolan M."/>
            <person name="Ohm R."/>
            <person name="Pangilinan J."/>
            <person name="Park H.-J."/>
            <person name="Ramirez L."/>
            <person name="Alfaro M."/>
            <person name="Sun H."/>
            <person name="Tritt A."/>
            <person name="Yoshinaga Y."/>
            <person name="Zwiers L.-H."/>
            <person name="Turgeon B."/>
            <person name="Goodwin S."/>
            <person name="Spatafora J."/>
            <person name="Crous P."/>
            <person name="Grigoriev I."/>
        </authorList>
    </citation>
    <scope>NUCLEOTIDE SEQUENCE</scope>
    <source>
        <strain evidence="3">Tuck. ex Michener</strain>
    </source>
</reference>
<feature type="compositionally biased region" description="Low complexity" evidence="1">
    <location>
        <begin position="341"/>
        <end position="351"/>
    </location>
</feature>
<dbReference type="PROSITE" id="PS50802">
    <property type="entry name" value="OTU"/>
    <property type="match status" value="1"/>
</dbReference>
<dbReference type="PANTHER" id="PTHR12419">
    <property type="entry name" value="OTU DOMAIN CONTAINING PROTEIN"/>
    <property type="match status" value="1"/>
</dbReference>
<name>A0A6A6HPT2_VIRVR</name>
<dbReference type="OrthoDB" id="409956at2759"/>
<dbReference type="PANTHER" id="PTHR12419:SF7">
    <property type="entry name" value="OTU DOMAIN-CONTAINING PROTEIN 3"/>
    <property type="match status" value="1"/>
</dbReference>
<dbReference type="InterPro" id="IPR050704">
    <property type="entry name" value="Peptidase_C85-like"/>
</dbReference>
<dbReference type="InterPro" id="IPR003323">
    <property type="entry name" value="OTU_dom"/>
</dbReference>
<organism evidence="3 4">
    <name type="scientific">Viridothelium virens</name>
    <name type="common">Speckled blister lichen</name>
    <name type="synonym">Trypethelium virens</name>
    <dbReference type="NCBI Taxonomy" id="1048519"/>
    <lineage>
        <taxon>Eukaryota</taxon>
        <taxon>Fungi</taxon>
        <taxon>Dikarya</taxon>
        <taxon>Ascomycota</taxon>
        <taxon>Pezizomycotina</taxon>
        <taxon>Dothideomycetes</taxon>
        <taxon>Dothideomycetes incertae sedis</taxon>
        <taxon>Trypetheliales</taxon>
        <taxon>Trypetheliaceae</taxon>
        <taxon>Viridothelium</taxon>
    </lineage>
</organism>
<dbReference type="GO" id="GO:0004843">
    <property type="term" value="F:cysteine-type deubiquitinase activity"/>
    <property type="evidence" value="ECO:0007669"/>
    <property type="project" value="TreeGrafter"/>
</dbReference>
<dbReference type="GO" id="GO:0016579">
    <property type="term" value="P:protein deubiquitination"/>
    <property type="evidence" value="ECO:0007669"/>
    <property type="project" value="TreeGrafter"/>
</dbReference>
<dbReference type="Pfam" id="PF02338">
    <property type="entry name" value="OTU"/>
    <property type="match status" value="1"/>
</dbReference>
<feature type="compositionally biased region" description="Polar residues" evidence="1">
    <location>
        <begin position="309"/>
        <end position="321"/>
    </location>
</feature>
<feature type="region of interest" description="Disordered" evidence="1">
    <location>
        <begin position="247"/>
        <end position="288"/>
    </location>
</feature>
<feature type="domain" description="OTU" evidence="2">
    <location>
        <begin position="16"/>
        <end position="171"/>
    </location>
</feature>
<dbReference type="InterPro" id="IPR038765">
    <property type="entry name" value="Papain-like_cys_pep_sf"/>
</dbReference>
<protein>
    <submittedName>
        <fullName evidence="3">Cysteine proteinase</fullName>
    </submittedName>
</protein>
<evidence type="ECO:0000313" key="3">
    <source>
        <dbReference type="EMBL" id="KAF2240115.1"/>
    </source>
</evidence>
<dbReference type="CDD" id="cd22756">
    <property type="entry name" value="OTU_OTUD3-like"/>
    <property type="match status" value="1"/>
</dbReference>
<feature type="compositionally biased region" description="Low complexity" evidence="1">
    <location>
        <begin position="251"/>
        <end position="260"/>
    </location>
</feature>
<sequence length="458" mass="50463">MPASGDEFPLLSALGVYASDIKGDGNCLFNALSDQMYGDESQHHAIRATVIEHMRENSDYYKQFIDVQPGGGTRRNPKRKNAGTYATTSNNFPASAADIDRVFENHLQNMAKGGTWGDNMEISAFSTAFRVDVKIYQRDFAYMVGSGEGSNRQIVHIAYHTWEHYSSIRNLDGPHSGLPSVHIRALSEEEELMQKQKLAQTPYVHPWMIANVQRALPYLVEKPVIKKMLEEHRGNVDDVVTKLLNLDEQGSASSTQESSSVGRDLDSDDELYSGPNKKQNRRSTRDTAAGFGQGRQALHSQGLAPLSQESFGSELSEQSAASDALSIKAEQDDEEWKPDNALSRASSSEASSKPRIRITINGRGSSRSPNRKGASPTGINRKAAGRTQQKQVGPQHRRGPTAAQRKDIKKQAQKAARKERAIAESKGIKANTSAKRNSLPIFTKNPPIIESGIKTLYI</sequence>
<feature type="region of interest" description="Disordered" evidence="1">
    <location>
        <begin position="309"/>
        <end position="433"/>
    </location>
</feature>
<feature type="compositionally biased region" description="Basic and acidic residues" evidence="1">
    <location>
        <begin position="404"/>
        <end position="427"/>
    </location>
</feature>
<evidence type="ECO:0000259" key="2">
    <source>
        <dbReference type="PROSITE" id="PS50802"/>
    </source>
</evidence>
<evidence type="ECO:0000256" key="1">
    <source>
        <dbReference type="SAM" id="MobiDB-lite"/>
    </source>
</evidence>
<gene>
    <name evidence="3" type="ORF">EV356DRAFT_438581</name>
</gene>
<dbReference type="SUPFAM" id="SSF54001">
    <property type="entry name" value="Cysteine proteinases"/>
    <property type="match status" value="1"/>
</dbReference>
<proteinExistence type="predicted"/>
<dbReference type="EMBL" id="ML991771">
    <property type="protein sequence ID" value="KAF2240115.1"/>
    <property type="molecule type" value="Genomic_DNA"/>
</dbReference>
<dbReference type="Proteomes" id="UP000800092">
    <property type="component" value="Unassembled WGS sequence"/>
</dbReference>